<dbReference type="AlphaFoldDB" id="A0A371GTJ3"/>
<dbReference type="PANTHER" id="PTHR48154:SF1">
    <property type="entry name" value="PROTEIN, PUTATIVE-RELATED"/>
    <property type="match status" value="1"/>
</dbReference>
<evidence type="ECO:0000256" key="1">
    <source>
        <dbReference type="SAM" id="MobiDB-lite"/>
    </source>
</evidence>
<feature type="region of interest" description="Disordered" evidence="1">
    <location>
        <begin position="110"/>
        <end position="133"/>
    </location>
</feature>
<keyword evidence="4" id="KW-1185">Reference proteome</keyword>
<gene>
    <name evidence="3" type="ORF">CR513_23819</name>
</gene>
<evidence type="ECO:0000313" key="3">
    <source>
        <dbReference type="EMBL" id="RDX93868.1"/>
    </source>
</evidence>
<feature type="compositionally biased region" description="Basic and acidic residues" evidence="1">
    <location>
        <begin position="110"/>
        <end position="124"/>
    </location>
</feature>
<sequence length="133" mass="15065">MDLETCYCIWKLRPILTKTPDLQSLRLWGSCLKGQLHRTFEGRYDNLLSLLEIEVQLAALSALTQYYDPPLKCFAFKDFQLAPTLEDEIPALPSQRTLSMLGLSGQAAKDVRVGGAKEKMKQEWPRGTPKGQH</sequence>
<dbReference type="InterPro" id="IPR056647">
    <property type="entry name" value="DUF7745"/>
</dbReference>
<reference evidence="3" key="1">
    <citation type="submission" date="2018-05" db="EMBL/GenBank/DDBJ databases">
        <title>Draft genome of Mucuna pruriens seed.</title>
        <authorList>
            <person name="Nnadi N.E."/>
            <person name="Vos R."/>
            <person name="Hasami M.H."/>
            <person name="Devisetty U.K."/>
            <person name="Aguiy J.C."/>
        </authorList>
    </citation>
    <scope>NUCLEOTIDE SEQUENCE [LARGE SCALE GENOMIC DNA]</scope>
    <source>
        <strain evidence="3">JCA_2017</strain>
    </source>
</reference>
<accession>A0A371GTJ3</accession>
<organism evidence="3 4">
    <name type="scientific">Mucuna pruriens</name>
    <name type="common">Velvet bean</name>
    <name type="synonym">Dolichos pruriens</name>
    <dbReference type="NCBI Taxonomy" id="157652"/>
    <lineage>
        <taxon>Eukaryota</taxon>
        <taxon>Viridiplantae</taxon>
        <taxon>Streptophyta</taxon>
        <taxon>Embryophyta</taxon>
        <taxon>Tracheophyta</taxon>
        <taxon>Spermatophyta</taxon>
        <taxon>Magnoliopsida</taxon>
        <taxon>eudicotyledons</taxon>
        <taxon>Gunneridae</taxon>
        <taxon>Pentapetalae</taxon>
        <taxon>rosids</taxon>
        <taxon>fabids</taxon>
        <taxon>Fabales</taxon>
        <taxon>Fabaceae</taxon>
        <taxon>Papilionoideae</taxon>
        <taxon>50 kb inversion clade</taxon>
        <taxon>NPAAA clade</taxon>
        <taxon>indigoferoid/millettioid clade</taxon>
        <taxon>Phaseoleae</taxon>
        <taxon>Mucuna</taxon>
    </lineage>
</organism>
<feature type="domain" description="DUF7745" evidence="2">
    <location>
        <begin position="28"/>
        <end position="87"/>
    </location>
</feature>
<dbReference type="EMBL" id="QJKJ01004509">
    <property type="protein sequence ID" value="RDX93868.1"/>
    <property type="molecule type" value="Genomic_DNA"/>
</dbReference>
<proteinExistence type="predicted"/>
<protein>
    <recommendedName>
        <fullName evidence="2">DUF7745 domain-containing protein</fullName>
    </recommendedName>
</protein>
<dbReference type="Pfam" id="PF24924">
    <property type="entry name" value="DUF7745"/>
    <property type="match status" value="1"/>
</dbReference>
<name>A0A371GTJ3_MUCPR</name>
<dbReference type="OrthoDB" id="983711at2759"/>
<feature type="non-terminal residue" evidence="3">
    <location>
        <position position="1"/>
    </location>
</feature>
<evidence type="ECO:0000259" key="2">
    <source>
        <dbReference type="Pfam" id="PF24924"/>
    </source>
</evidence>
<evidence type="ECO:0000313" key="4">
    <source>
        <dbReference type="Proteomes" id="UP000257109"/>
    </source>
</evidence>
<dbReference type="PANTHER" id="PTHR48154">
    <property type="entry name" value="PROTEIN, PUTATIVE-RELATED"/>
    <property type="match status" value="1"/>
</dbReference>
<comment type="caution">
    <text evidence="3">The sequence shown here is derived from an EMBL/GenBank/DDBJ whole genome shotgun (WGS) entry which is preliminary data.</text>
</comment>
<dbReference type="Proteomes" id="UP000257109">
    <property type="component" value="Unassembled WGS sequence"/>
</dbReference>